<keyword evidence="1" id="KW-0479">Metal-binding</keyword>
<keyword evidence="9" id="KW-0012">Acyltransferase</keyword>
<dbReference type="Gene3D" id="3.30.40.10">
    <property type="entry name" value="Zinc/RING finger domain, C3HC4 (zinc finger)"/>
    <property type="match status" value="1"/>
</dbReference>
<dbReference type="SMART" id="SM00184">
    <property type="entry name" value="RING"/>
    <property type="match status" value="2"/>
</dbReference>
<dbReference type="CDD" id="cd16464">
    <property type="entry name" value="RING-H2_Pirh2-like"/>
    <property type="match status" value="1"/>
</dbReference>
<gene>
    <name evidence="9" type="ORF">BLNAU_4084</name>
</gene>
<evidence type="ECO:0000259" key="7">
    <source>
        <dbReference type="PROSITE" id="PS51266"/>
    </source>
</evidence>
<feature type="compositionally biased region" description="Acidic residues" evidence="5">
    <location>
        <begin position="394"/>
        <end position="414"/>
    </location>
</feature>
<evidence type="ECO:0000259" key="6">
    <source>
        <dbReference type="PROSITE" id="PS50089"/>
    </source>
</evidence>
<feature type="compositionally biased region" description="Acidic residues" evidence="5">
    <location>
        <begin position="427"/>
        <end position="436"/>
    </location>
</feature>
<dbReference type="InterPro" id="IPR001841">
    <property type="entry name" value="Znf_RING"/>
</dbReference>
<organism evidence="9 10">
    <name type="scientific">Blattamonas nauphoetae</name>
    <dbReference type="NCBI Taxonomy" id="2049346"/>
    <lineage>
        <taxon>Eukaryota</taxon>
        <taxon>Metamonada</taxon>
        <taxon>Preaxostyla</taxon>
        <taxon>Oxymonadida</taxon>
        <taxon>Blattamonas</taxon>
    </lineage>
</organism>
<dbReference type="SUPFAM" id="SSF161219">
    <property type="entry name" value="CHY zinc finger-like"/>
    <property type="match status" value="1"/>
</dbReference>
<dbReference type="EMBL" id="JARBJD010000019">
    <property type="protein sequence ID" value="KAK2960997.1"/>
    <property type="molecule type" value="Genomic_DNA"/>
</dbReference>
<evidence type="ECO:0000313" key="10">
    <source>
        <dbReference type="Proteomes" id="UP001281761"/>
    </source>
</evidence>
<feature type="region of interest" description="Disordered" evidence="5">
    <location>
        <begin position="301"/>
        <end position="339"/>
    </location>
</feature>
<keyword evidence="3" id="KW-0862">Zinc</keyword>
<dbReference type="Pfam" id="PF05495">
    <property type="entry name" value="zf-CHY"/>
    <property type="match status" value="1"/>
</dbReference>
<dbReference type="PROSITE" id="PS50089">
    <property type="entry name" value="ZF_RING_2"/>
    <property type="match status" value="1"/>
</dbReference>
<accession>A0ABQ9YB86</accession>
<evidence type="ECO:0000256" key="3">
    <source>
        <dbReference type="ARBA" id="ARBA00022833"/>
    </source>
</evidence>
<proteinExistence type="predicted"/>
<feature type="compositionally biased region" description="Basic and acidic residues" evidence="5">
    <location>
        <begin position="382"/>
        <end position="393"/>
    </location>
</feature>
<feature type="compositionally biased region" description="Acidic residues" evidence="5">
    <location>
        <begin position="313"/>
        <end position="323"/>
    </location>
</feature>
<dbReference type="SUPFAM" id="SSF57850">
    <property type="entry name" value="RING/U-box"/>
    <property type="match status" value="1"/>
</dbReference>
<dbReference type="PANTHER" id="PTHR21319">
    <property type="entry name" value="RING FINGER AND CHY ZINC FINGER DOMAIN-CONTAINING PROTEIN 1"/>
    <property type="match status" value="1"/>
</dbReference>
<sequence length="454" mass="51892">MSTDSQEPTAQCLTEQDLSPSFVSISFKTQGSLISVKLQSVQNKPGIEVTPIELSEIIVRELSENKEIRKASKTSFYPIPQIFPGCKHYVRGCKVECPECHKFYPCRVCHDEAEDHTITRSNIQHVLCYQCRHVVPFAQECSNCQALFGLYCCNICKLIVATPFFEAFHCDECGLCRVGKKELIRHCPKCCCCIPISSFENHQCLNNALKNPCPVCFEDLFTSRKQLSKALCGHYIHLSCMNLMIGSRNYRCPLCSTPLTESIAKFLEDQKAKQHERQQLVEAMLMDERRRVLEQLHAELHPTADAVAQPENIEADSEEEVHEDEGRNETVEQPADIPDRDQAEIDHLLENPDEAFRELVQRLPGPMRNPFLHVLERIERNEDVENREPPAEREEVEQEEEEDAILEEESDEEILVFGNPFEKDTDLSSEDEEESDAEKQPETPDTPADQPPDD</sequence>
<dbReference type="InterPro" id="IPR037274">
    <property type="entry name" value="Znf_CHY_sf"/>
</dbReference>
<dbReference type="InterPro" id="IPR037275">
    <property type="entry name" value="Znf_CTCHY_sf"/>
</dbReference>
<feature type="domain" description="CTCHY-type" evidence="8">
    <location>
        <begin position="148"/>
        <end position="212"/>
    </location>
</feature>
<dbReference type="PROSITE" id="PS51270">
    <property type="entry name" value="ZF_CTCHY"/>
    <property type="match status" value="1"/>
</dbReference>
<dbReference type="PROSITE" id="PS51266">
    <property type="entry name" value="ZF_CHY"/>
    <property type="match status" value="1"/>
</dbReference>
<keyword evidence="10" id="KW-1185">Reference proteome</keyword>
<dbReference type="InterPro" id="IPR008913">
    <property type="entry name" value="Znf_CHY"/>
</dbReference>
<keyword evidence="9" id="KW-0808">Transferase</keyword>
<dbReference type="Proteomes" id="UP001281761">
    <property type="component" value="Unassembled WGS sequence"/>
</dbReference>
<dbReference type="InterPro" id="IPR017921">
    <property type="entry name" value="Znf_CTCHY"/>
</dbReference>
<keyword evidence="2 4" id="KW-0863">Zinc-finger</keyword>
<feature type="domain" description="CHY-type" evidence="7">
    <location>
        <begin position="79"/>
        <end position="146"/>
    </location>
</feature>
<evidence type="ECO:0000256" key="5">
    <source>
        <dbReference type="SAM" id="MobiDB-lite"/>
    </source>
</evidence>
<comment type="caution">
    <text evidence="9">The sequence shown here is derived from an EMBL/GenBank/DDBJ whole genome shotgun (WGS) entry which is preliminary data.</text>
</comment>
<evidence type="ECO:0000256" key="4">
    <source>
        <dbReference type="PROSITE-ProRule" id="PRU00601"/>
    </source>
</evidence>
<dbReference type="GO" id="GO:0061630">
    <property type="term" value="F:ubiquitin protein ligase activity"/>
    <property type="evidence" value="ECO:0007669"/>
    <property type="project" value="UniProtKB-EC"/>
</dbReference>
<name>A0ABQ9YB86_9EUKA</name>
<feature type="region of interest" description="Disordered" evidence="5">
    <location>
        <begin position="382"/>
        <end position="454"/>
    </location>
</feature>
<evidence type="ECO:0000313" key="9">
    <source>
        <dbReference type="EMBL" id="KAK2960997.1"/>
    </source>
</evidence>
<feature type="domain" description="RING-type" evidence="6">
    <location>
        <begin position="213"/>
        <end position="256"/>
    </location>
</feature>
<dbReference type="SUPFAM" id="SSF161245">
    <property type="entry name" value="Zinc hairpin stack"/>
    <property type="match status" value="1"/>
</dbReference>
<dbReference type="EC" id="2.3.2.27" evidence="9"/>
<reference evidence="9 10" key="1">
    <citation type="journal article" date="2022" name="bioRxiv">
        <title>Genomics of Preaxostyla Flagellates Illuminates Evolutionary Transitions and the Path Towards Mitochondrial Loss.</title>
        <authorList>
            <person name="Novak L.V.F."/>
            <person name="Treitli S.C."/>
            <person name="Pyrih J."/>
            <person name="Halakuc P."/>
            <person name="Pipaliya S.V."/>
            <person name="Vacek V."/>
            <person name="Brzon O."/>
            <person name="Soukal P."/>
            <person name="Eme L."/>
            <person name="Dacks J.B."/>
            <person name="Karnkowska A."/>
            <person name="Elias M."/>
            <person name="Hampl V."/>
        </authorList>
    </citation>
    <scope>NUCLEOTIDE SEQUENCE [LARGE SCALE GENOMIC DNA]</scope>
    <source>
        <strain evidence="9">NAU3</strain>
        <tissue evidence="9">Gut</tissue>
    </source>
</reference>
<evidence type="ECO:0000256" key="2">
    <source>
        <dbReference type="ARBA" id="ARBA00022771"/>
    </source>
</evidence>
<protein>
    <submittedName>
        <fullName evidence="9">E3 ubiquitin-protein ligase SRFP1</fullName>
        <ecNumber evidence="9">2.3.2.27</ecNumber>
    </submittedName>
</protein>
<evidence type="ECO:0000259" key="8">
    <source>
        <dbReference type="PROSITE" id="PS51270"/>
    </source>
</evidence>
<evidence type="ECO:0000256" key="1">
    <source>
        <dbReference type="ARBA" id="ARBA00022723"/>
    </source>
</evidence>
<dbReference type="InterPro" id="IPR013083">
    <property type="entry name" value="Znf_RING/FYVE/PHD"/>
</dbReference>